<feature type="region of interest" description="Disordered" evidence="6">
    <location>
        <begin position="672"/>
        <end position="697"/>
    </location>
</feature>
<evidence type="ECO:0000313" key="9">
    <source>
        <dbReference type="Proteomes" id="UP001154078"/>
    </source>
</evidence>
<dbReference type="PANTHER" id="PTHR46600:SF11">
    <property type="entry name" value="THAP DOMAIN-CONTAINING PROTEIN 10"/>
    <property type="match status" value="1"/>
</dbReference>
<dbReference type="Gene3D" id="6.20.210.20">
    <property type="entry name" value="THAP domain"/>
    <property type="match status" value="2"/>
</dbReference>
<feature type="domain" description="THAP-type" evidence="7">
    <location>
        <begin position="591"/>
        <end position="668"/>
    </location>
</feature>
<feature type="domain" description="THAP-type" evidence="7">
    <location>
        <begin position="122"/>
        <end position="208"/>
    </location>
</feature>
<evidence type="ECO:0000259" key="7">
    <source>
        <dbReference type="PROSITE" id="PS50950"/>
    </source>
</evidence>
<feature type="compositionally biased region" description="Low complexity" evidence="6">
    <location>
        <begin position="1177"/>
        <end position="1193"/>
    </location>
</feature>
<keyword evidence="2 5" id="KW-0863">Zinc-finger</keyword>
<feature type="compositionally biased region" description="Low complexity" evidence="6">
    <location>
        <begin position="1153"/>
        <end position="1162"/>
    </location>
</feature>
<dbReference type="GO" id="GO:0008270">
    <property type="term" value="F:zinc ion binding"/>
    <property type="evidence" value="ECO:0007669"/>
    <property type="project" value="UniProtKB-KW"/>
</dbReference>
<keyword evidence="3" id="KW-0862">Zinc</keyword>
<evidence type="ECO:0000313" key="8">
    <source>
        <dbReference type="EMBL" id="CAH0556890.1"/>
    </source>
</evidence>
<evidence type="ECO:0000256" key="4">
    <source>
        <dbReference type="ARBA" id="ARBA00023125"/>
    </source>
</evidence>
<organism evidence="8 9">
    <name type="scientific">Brassicogethes aeneus</name>
    <name type="common">Rape pollen beetle</name>
    <name type="synonym">Meligethes aeneus</name>
    <dbReference type="NCBI Taxonomy" id="1431903"/>
    <lineage>
        <taxon>Eukaryota</taxon>
        <taxon>Metazoa</taxon>
        <taxon>Ecdysozoa</taxon>
        <taxon>Arthropoda</taxon>
        <taxon>Hexapoda</taxon>
        <taxon>Insecta</taxon>
        <taxon>Pterygota</taxon>
        <taxon>Neoptera</taxon>
        <taxon>Endopterygota</taxon>
        <taxon>Coleoptera</taxon>
        <taxon>Polyphaga</taxon>
        <taxon>Cucujiformia</taxon>
        <taxon>Nitidulidae</taxon>
        <taxon>Meligethinae</taxon>
        <taxon>Brassicogethes</taxon>
    </lineage>
</organism>
<feature type="compositionally biased region" description="Low complexity" evidence="6">
    <location>
        <begin position="1091"/>
        <end position="1108"/>
    </location>
</feature>
<gene>
    <name evidence="8" type="ORF">MELIAE_LOCUS7732</name>
</gene>
<dbReference type="GO" id="GO:0043565">
    <property type="term" value="F:sequence-specific DNA binding"/>
    <property type="evidence" value="ECO:0007669"/>
    <property type="project" value="InterPro"/>
</dbReference>
<keyword evidence="4 5" id="KW-0238">DNA-binding</keyword>
<feature type="domain" description="THAP-type" evidence="7">
    <location>
        <begin position="790"/>
        <end position="873"/>
    </location>
</feature>
<feature type="domain" description="THAP-type" evidence="7">
    <location>
        <begin position="695"/>
        <end position="773"/>
    </location>
</feature>
<dbReference type="OrthoDB" id="7683421at2759"/>
<dbReference type="Proteomes" id="UP001154078">
    <property type="component" value="Chromosome 5"/>
</dbReference>
<sequence>MASGIRKCVVPYCKNVQDKRHYFPNKESQLDIFNMWVKNINNPKLNQMSREDILKKRYVVCHIHFEKGVCDDYRRSLPVDAVPTLNLPVPLGDLKVERDIIPSKIGKLMEVAGMKEKVMKLMKLQDVCCVMGCKIQNKRKRFSLFRFPKDIKRAELWHKACNLDRFGEMKVEDLYKTEYRVCDDHFHENMFLNKEKNRLQSDAVPTENLSNGSVDIKNFVEEITVEEAQLQSFEEPVGQKDPLALVVPSKTPTTAAMPEVKLVKTGQNTTILGNKILTPIKFKPNTSKIINLIPIMGQPNAKLINIIPNAALVNNITPVQVNKQKNVMNVIQAKNTVNVASTSNNIIRLVEVNKPSTSNANIMPLEANNPSSSKATNPVPIKIKTNLKRSSDILSTLESANKKLKVAGNKDMVENVLTTLKTKNVVNISGEVDNNVNFKDKPALESKNDKVHVVSKENIYNYNRINNIIYLEIIENNDDQNISNNVNDLNNTSQQVVPCAVKDCYDQSSPRFGFPIDRPDQLSRWIVLTGNYELKDLSSTSLFYTHKICGKHFEKHMIASDGTLIYEALPTLNMPGIVLDSHMSFYMFGVVDKDCHYMMCPNKKRPGVFYYAYPNRRVFQWRVAAGRVKNENQTNFSKCYICSDHFTPDCFYKDCRALLKKTATPRIFKENGKTITNENDETAQPDEVDENEGEEGESCSVMNCPIKGSKTRFKFPKDKEIWEIWVKNVLNHQFIKLFRQTLKCQVCAYHFDYKMFTNVNRKTLRKDAFPSINLLKNSLGKIVDYDLYATKKLVCIYKHCKSNNTEGVNLFMFPYSMERWTSWCKNSGQNSIFMLNSRKFHYNHMICDKHFVDKDFYSTSRKLLSRKAVPISYTTKATPQKLTERFKEDETSARFVMEVNKKINESSSATSKSTFQTYPDLLKTLSEIDDDVQIVSTIKTIEIVDSDEETEIREEINRPLVLDVHEENVVQVEEPHCIINSKSVSFPHLGKSYRNNREICKGEKGNPINYYAHCGKRYFPVQYKKLDWEEKSKYHTAIVIDDDDEFERRILETLAVQLTNHYMKNRINKDRRLARETTRKKQTIAKLSELSGSTIPSSGGVPSPVSTSDVTSFSSTNFTIAKPTQLSSITTSFNGTMPTTSLVLLCTNSNTNLSSNGTNNTTPKPPQLFSGTNSPYGTNHTNTNFSSNGTNNTIPKPAQLSPSSNSPSDTTNTKTLPSLPAIDL</sequence>
<evidence type="ECO:0000256" key="6">
    <source>
        <dbReference type="SAM" id="MobiDB-lite"/>
    </source>
</evidence>
<evidence type="ECO:0000256" key="5">
    <source>
        <dbReference type="PROSITE-ProRule" id="PRU00309"/>
    </source>
</evidence>
<accession>A0A9P0B6Q6</accession>
<feature type="domain" description="THAP-type" evidence="7">
    <location>
        <begin position="497"/>
        <end position="573"/>
    </location>
</feature>
<feature type="compositionally biased region" description="Acidic residues" evidence="6">
    <location>
        <begin position="678"/>
        <end position="697"/>
    </location>
</feature>
<feature type="region of interest" description="Disordered" evidence="6">
    <location>
        <begin position="1086"/>
        <end position="1108"/>
    </location>
</feature>
<dbReference type="SUPFAM" id="SSF57716">
    <property type="entry name" value="Glucocorticoid receptor-like (DNA-binding domain)"/>
    <property type="match status" value="6"/>
</dbReference>
<evidence type="ECO:0000256" key="2">
    <source>
        <dbReference type="ARBA" id="ARBA00022771"/>
    </source>
</evidence>
<dbReference type="InterPro" id="IPR006612">
    <property type="entry name" value="THAP_Znf"/>
</dbReference>
<dbReference type="EMBL" id="OV121136">
    <property type="protein sequence ID" value="CAH0556890.1"/>
    <property type="molecule type" value="Genomic_DNA"/>
</dbReference>
<feature type="region of interest" description="Disordered" evidence="6">
    <location>
        <begin position="1153"/>
        <end position="1224"/>
    </location>
</feature>
<protein>
    <recommendedName>
        <fullName evidence="7">THAP-type domain-containing protein</fullName>
    </recommendedName>
</protein>
<dbReference type="Pfam" id="PF05485">
    <property type="entry name" value="THAP"/>
    <property type="match status" value="6"/>
</dbReference>
<dbReference type="AlphaFoldDB" id="A0A9P0B6Q6"/>
<feature type="domain" description="THAP-type" evidence="7">
    <location>
        <begin position="1"/>
        <end position="86"/>
    </location>
</feature>
<name>A0A9P0B6Q6_BRAAE</name>
<dbReference type="InterPro" id="IPR026516">
    <property type="entry name" value="THAP1/10"/>
</dbReference>
<evidence type="ECO:0000256" key="1">
    <source>
        <dbReference type="ARBA" id="ARBA00022723"/>
    </source>
</evidence>
<keyword evidence="9" id="KW-1185">Reference proteome</keyword>
<reference evidence="8" key="1">
    <citation type="submission" date="2021-12" db="EMBL/GenBank/DDBJ databases">
        <authorList>
            <person name="King R."/>
        </authorList>
    </citation>
    <scope>NUCLEOTIDE SEQUENCE</scope>
</reference>
<keyword evidence="1" id="KW-0479">Metal-binding</keyword>
<feature type="compositionally biased region" description="Low complexity" evidence="6">
    <location>
        <begin position="1201"/>
        <end position="1215"/>
    </location>
</feature>
<dbReference type="InterPro" id="IPR038441">
    <property type="entry name" value="THAP_Znf_sf"/>
</dbReference>
<proteinExistence type="predicted"/>
<dbReference type="PROSITE" id="PS50950">
    <property type="entry name" value="ZF_THAP"/>
    <property type="match status" value="6"/>
</dbReference>
<dbReference type="PANTHER" id="PTHR46600">
    <property type="entry name" value="THAP DOMAIN-CONTAINING"/>
    <property type="match status" value="1"/>
</dbReference>
<dbReference type="SMART" id="SM00980">
    <property type="entry name" value="THAP"/>
    <property type="match status" value="6"/>
</dbReference>
<evidence type="ECO:0000256" key="3">
    <source>
        <dbReference type="ARBA" id="ARBA00022833"/>
    </source>
</evidence>
<dbReference type="SMART" id="SM00692">
    <property type="entry name" value="DM3"/>
    <property type="match status" value="6"/>
</dbReference>